<dbReference type="FunFam" id="3.30.710.10:FF:000036">
    <property type="entry name" value="Mod(Mdg4), isoform H"/>
    <property type="match status" value="1"/>
</dbReference>
<feature type="region of interest" description="Disordered" evidence="6">
    <location>
        <begin position="330"/>
        <end position="351"/>
    </location>
</feature>
<feature type="compositionally biased region" description="Polar residues" evidence="6">
    <location>
        <begin position="538"/>
        <end position="547"/>
    </location>
</feature>
<feature type="compositionally biased region" description="Low complexity" evidence="6">
    <location>
        <begin position="134"/>
        <end position="143"/>
    </location>
</feature>
<dbReference type="Gene3D" id="2.20.25.240">
    <property type="match status" value="1"/>
</dbReference>
<name>A0A034WAG1_BACDO</name>
<feature type="region of interest" description="Disordered" evidence="6">
    <location>
        <begin position="508"/>
        <end position="577"/>
    </location>
</feature>
<dbReference type="GO" id="GO:0008270">
    <property type="term" value="F:zinc ion binding"/>
    <property type="evidence" value="ECO:0007669"/>
    <property type="project" value="UniProtKB-KW"/>
</dbReference>
<evidence type="ECO:0000259" key="7">
    <source>
        <dbReference type="PROSITE" id="PS50097"/>
    </source>
</evidence>
<evidence type="ECO:0000256" key="3">
    <source>
        <dbReference type="ARBA" id="ARBA00022771"/>
    </source>
</evidence>
<keyword evidence="4" id="KW-0862">Zinc</keyword>
<feature type="region of interest" description="Disordered" evidence="6">
    <location>
        <begin position="290"/>
        <end position="312"/>
    </location>
</feature>
<gene>
    <name evidence="8" type="primary">MMD4</name>
</gene>
<reference evidence="8" key="1">
    <citation type="journal article" date="2014" name="BMC Genomics">
        <title>Characterizing the developmental transcriptome of the oriental fruit fly, Bactrocera dorsalis (Diptera: Tephritidae) through comparative genomic analysis with Drosophila melanogaster utilizing modENCODE datasets.</title>
        <authorList>
            <person name="Geib S.M."/>
            <person name="Calla B."/>
            <person name="Hall B."/>
            <person name="Hou S."/>
            <person name="Manoukis N.C."/>
        </authorList>
    </citation>
    <scope>NUCLEOTIDE SEQUENCE</scope>
    <source>
        <strain evidence="8">Punador</strain>
    </source>
</reference>
<feature type="compositionally biased region" description="Acidic residues" evidence="6">
    <location>
        <begin position="553"/>
        <end position="564"/>
    </location>
</feature>
<dbReference type="InterPro" id="IPR051095">
    <property type="entry name" value="Dros_DevTransReg"/>
</dbReference>
<dbReference type="PROSITE" id="PS50097">
    <property type="entry name" value="BTB"/>
    <property type="match status" value="1"/>
</dbReference>
<feature type="domain" description="BTB" evidence="7">
    <location>
        <begin position="32"/>
        <end position="98"/>
    </location>
</feature>
<dbReference type="Gene3D" id="3.30.710.10">
    <property type="entry name" value="Potassium Channel Kv1.1, Chain A"/>
    <property type="match status" value="1"/>
</dbReference>
<keyword evidence="5" id="KW-0539">Nucleus</keyword>
<feature type="compositionally biased region" description="Pro residues" evidence="6">
    <location>
        <begin position="120"/>
        <end position="133"/>
    </location>
</feature>
<protein>
    <submittedName>
        <fullName evidence="8">Modifier of mdg4</fullName>
    </submittedName>
</protein>
<evidence type="ECO:0000256" key="1">
    <source>
        <dbReference type="ARBA" id="ARBA00004123"/>
    </source>
</evidence>
<evidence type="ECO:0000256" key="6">
    <source>
        <dbReference type="SAM" id="MobiDB-lite"/>
    </source>
</evidence>
<proteinExistence type="predicted"/>
<dbReference type="InterPro" id="IPR007588">
    <property type="entry name" value="Znf_FLYWCH"/>
</dbReference>
<accession>A0A034WAG1</accession>
<evidence type="ECO:0000313" key="8">
    <source>
        <dbReference type="EMBL" id="JAC51674.1"/>
    </source>
</evidence>
<evidence type="ECO:0000256" key="5">
    <source>
        <dbReference type="ARBA" id="ARBA00023242"/>
    </source>
</evidence>
<feature type="region of interest" description="Disordered" evidence="6">
    <location>
        <begin position="115"/>
        <end position="167"/>
    </location>
</feature>
<evidence type="ECO:0000256" key="4">
    <source>
        <dbReference type="ARBA" id="ARBA00022833"/>
    </source>
</evidence>
<dbReference type="InterPro" id="IPR011333">
    <property type="entry name" value="SKP1/BTB/POZ_sf"/>
</dbReference>
<keyword evidence="3" id="KW-0863">Zinc-finger</keyword>
<dbReference type="EMBL" id="GAKP01007278">
    <property type="protein sequence ID" value="JAC51674.1"/>
    <property type="molecule type" value="Transcribed_RNA"/>
</dbReference>
<dbReference type="CDD" id="cd18315">
    <property type="entry name" value="BTB_POZ_BAB-like"/>
    <property type="match status" value="1"/>
</dbReference>
<comment type="subcellular location">
    <subcellularLocation>
        <location evidence="1">Nucleus</location>
    </subcellularLocation>
</comment>
<feature type="region of interest" description="Disordered" evidence="6">
    <location>
        <begin position="220"/>
        <end position="248"/>
    </location>
</feature>
<organism evidence="8">
    <name type="scientific">Bactrocera dorsalis</name>
    <name type="common">Oriental fruit fly</name>
    <name type="synonym">Dacus dorsalis</name>
    <dbReference type="NCBI Taxonomy" id="27457"/>
    <lineage>
        <taxon>Eukaryota</taxon>
        <taxon>Metazoa</taxon>
        <taxon>Ecdysozoa</taxon>
        <taxon>Arthropoda</taxon>
        <taxon>Hexapoda</taxon>
        <taxon>Insecta</taxon>
        <taxon>Pterygota</taxon>
        <taxon>Neoptera</taxon>
        <taxon>Endopterygota</taxon>
        <taxon>Diptera</taxon>
        <taxon>Brachycera</taxon>
        <taxon>Muscomorpha</taxon>
        <taxon>Tephritoidea</taxon>
        <taxon>Tephritidae</taxon>
        <taxon>Bactrocera</taxon>
        <taxon>Bactrocera</taxon>
    </lineage>
</organism>
<dbReference type="GO" id="GO:0005634">
    <property type="term" value="C:nucleus"/>
    <property type="evidence" value="ECO:0007669"/>
    <property type="project" value="UniProtKB-SubCell"/>
</dbReference>
<dbReference type="InterPro" id="IPR000210">
    <property type="entry name" value="BTB/POZ_dom"/>
</dbReference>
<dbReference type="PANTHER" id="PTHR23110">
    <property type="entry name" value="BTB DOMAIN TRANSCRIPTION FACTOR"/>
    <property type="match status" value="1"/>
</dbReference>
<sequence length="592" mass="65537">MADDEQFSLCWNNFNSNLSAGFHESLCRGDLVDVTLAAEGQFVKAHRLVLSVCSPYFRKMFTQMPANQHAFVFLKDVSHTALKDLIQFMYCGEVNVKQEALPAFISTAEALQIKGLTDSDPPPSQSPAEPSTPSPQIQQISSPRVRQRTSTSRSFKIESVDDSGDDKQTQIVIQTTAAPAAQQVVAQPQTQHLQTQSQTHIAPQQIATTTTATTTTVVTHKRPARSIGSGPHIKRTKSTIDPLDTTDVSTGSQQITVQTAVVAAPAPETKTQVQQQQSEPEYIDLPIELPTKSEPDYAEDAGDVDGGENETTYVEDDSYGELRYDESYFTENDDTPAGATTVQTGTGSGGGVNATTSKALVKQQQSSFTDASYVDVADQGNSDAQANLLESDSAWIETRPLKGKRGRRPKQPKKDERLADRVLAAVQRGRGQPALYASTTKGGMKLIYEGHHFRFTFRRGPYSIFQCCYKENMQECKVRVVTDQKRVFPLDGEHVHFMQATDKSVTSMTFEPDGHLDDEDSQEQHEQSDAFDEYEIQVTDSVQTSEPRTMELDNSEEFLAEPNEDTPVSSDTNDFREKIKRRLQKALLGKKK</sequence>
<dbReference type="Pfam" id="PF00651">
    <property type="entry name" value="BTB"/>
    <property type="match status" value="1"/>
</dbReference>
<dbReference type="PANTHER" id="PTHR23110:SF92">
    <property type="entry name" value="MODIFIER OF MDG4"/>
    <property type="match status" value="1"/>
</dbReference>
<dbReference type="AlphaFoldDB" id="A0A034WAG1"/>
<dbReference type="Pfam" id="PF04500">
    <property type="entry name" value="FLYWCH"/>
    <property type="match status" value="1"/>
</dbReference>
<dbReference type="GO" id="GO:0006357">
    <property type="term" value="P:regulation of transcription by RNA polymerase II"/>
    <property type="evidence" value="ECO:0007669"/>
    <property type="project" value="TreeGrafter"/>
</dbReference>
<evidence type="ECO:0000256" key="2">
    <source>
        <dbReference type="ARBA" id="ARBA00022723"/>
    </source>
</evidence>
<dbReference type="OrthoDB" id="2311693at2759"/>
<dbReference type="SMART" id="SM00225">
    <property type="entry name" value="BTB"/>
    <property type="match status" value="1"/>
</dbReference>
<feature type="compositionally biased region" description="Acidic residues" evidence="6">
    <location>
        <begin position="296"/>
        <end position="312"/>
    </location>
</feature>
<dbReference type="SUPFAM" id="SSF54695">
    <property type="entry name" value="POZ domain"/>
    <property type="match status" value="1"/>
</dbReference>
<keyword evidence="2" id="KW-0479">Metal-binding</keyword>